<reference evidence="1 2" key="1">
    <citation type="journal article" date="2022" name="G3 (Bethesda)">
        <title>Whole-genome sequence and methylome profiling of the almond [Prunus dulcis (Mill.) D.A. Webb] cultivar 'Nonpareil'.</title>
        <authorList>
            <person name="D'Amico-Willman K.M."/>
            <person name="Ouma W.Z."/>
            <person name="Meulia T."/>
            <person name="Sideli G.M."/>
            <person name="Gradziel T.M."/>
            <person name="Fresnedo-Ramirez J."/>
        </authorList>
    </citation>
    <scope>NUCLEOTIDE SEQUENCE [LARGE SCALE GENOMIC DNA]</scope>
    <source>
        <strain evidence="1">Clone GOH B32 T37-40</strain>
    </source>
</reference>
<proteinExistence type="predicted"/>
<gene>
    <name evidence="1" type="ORF">L3X38_007769</name>
</gene>
<name>A0AAD5F6D4_PRUDU</name>
<evidence type="ECO:0000313" key="2">
    <source>
        <dbReference type="Proteomes" id="UP001054821"/>
    </source>
</evidence>
<dbReference type="AlphaFoldDB" id="A0AAD5F6D4"/>
<organism evidence="1 2">
    <name type="scientific">Prunus dulcis</name>
    <name type="common">Almond</name>
    <name type="synonym">Amygdalus dulcis</name>
    <dbReference type="NCBI Taxonomy" id="3755"/>
    <lineage>
        <taxon>Eukaryota</taxon>
        <taxon>Viridiplantae</taxon>
        <taxon>Streptophyta</taxon>
        <taxon>Embryophyta</taxon>
        <taxon>Tracheophyta</taxon>
        <taxon>Spermatophyta</taxon>
        <taxon>Magnoliopsida</taxon>
        <taxon>eudicotyledons</taxon>
        <taxon>Gunneridae</taxon>
        <taxon>Pentapetalae</taxon>
        <taxon>rosids</taxon>
        <taxon>fabids</taxon>
        <taxon>Rosales</taxon>
        <taxon>Rosaceae</taxon>
        <taxon>Amygdaloideae</taxon>
        <taxon>Amygdaleae</taxon>
        <taxon>Prunus</taxon>
    </lineage>
</organism>
<dbReference type="Proteomes" id="UP001054821">
    <property type="component" value="Chromosome 1"/>
</dbReference>
<evidence type="ECO:0000313" key="1">
    <source>
        <dbReference type="EMBL" id="KAI5354874.1"/>
    </source>
</evidence>
<sequence>MGSDSQCRTPAIELSINSSASIPLYESFGLEDSSNYDSLKSFTELMWPSGHDQFCNTVVTMMKKLDELKDIYD</sequence>
<keyword evidence="2" id="KW-1185">Reference proteome</keyword>
<protein>
    <submittedName>
        <fullName evidence="1">Uncharacterized protein</fullName>
    </submittedName>
</protein>
<comment type="caution">
    <text evidence="1">The sequence shown here is derived from an EMBL/GenBank/DDBJ whole genome shotgun (WGS) entry which is preliminary data.</text>
</comment>
<dbReference type="EMBL" id="JAJFAZ020000001">
    <property type="protein sequence ID" value="KAI5354874.1"/>
    <property type="molecule type" value="Genomic_DNA"/>
</dbReference>
<accession>A0AAD5F6D4</accession>